<reference evidence="3" key="1">
    <citation type="journal article" date="2014" name="Front. Microbiol.">
        <title>High frequency of phylogenetically diverse reductive dehalogenase-homologous genes in deep subseafloor sedimentary metagenomes.</title>
        <authorList>
            <person name="Kawai M."/>
            <person name="Futagami T."/>
            <person name="Toyoda A."/>
            <person name="Takaki Y."/>
            <person name="Nishi S."/>
            <person name="Hori S."/>
            <person name="Arai W."/>
            <person name="Tsubouchi T."/>
            <person name="Morono Y."/>
            <person name="Uchiyama I."/>
            <person name="Ito T."/>
            <person name="Fujiyama A."/>
            <person name="Inagaki F."/>
            <person name="Takami H."/>
        </authorList>
    </citation>
    <scope>NUCLEOTIDE SEQUENCE</scope>
    <source>
        <strain evidence="3">Expedition CK06-06</strain>
    </source>
</reference>
<gene>
    <name evidence="3" type="ORF">S03H2_03416</name>
</gene>
<feature type="transmembrane region" description="Helical" evidence="1">
    <location>
        <begin position="6"/>
        <end position="25"/>
    </location>
</feature>
<feature type="transmembrane region" description="Helical" evidence="1">
    <location>
        <begin position="46"/>
        <end position="65"/>
    </location>
</feature>
<dbReference type="AlphaFoldDB" id="X1EB36"/>
<evidence type="ECO:0000313" key="3">
    <source>
        <dbReference type="EMBL" id="GAH30466.1"/>
    </source>
</evidence>
<keyword evidence="1" id="KW-0812">Transmembrane</keyword>
<keyword evidence="1" id="KW-1133">Transmembrane helix</keyword>
<protein>
    <recommendedName>
        <fullName evidence="2">EamA domain-containing protein</fullName>
    </recommendedName>
</protein>
<name>X1EB36_9ZZZZ</name>
<sequence length="168" mass="18950">MAGNIFLGILFGLFNTIQLHLAKGMERYGIDIFSRDKSLKEKGKKPLIYVIGVILNYTLFIYQILGNAFSTATVFSSVFGIGVIILMIFSKYVLKEKIQKIEYIGAILIIIGTIVVGYTLFELEIYYQDIGLNQSNINWVNFIIVMIIFSGIFIVFLFFSAKTTIAVS</sequence>
<dbReference type="Pfam" id="PF00892">
    <property type="entry name" value="EamA"/>
    <property type="match status" value="1"/>
</dbReference>
<feature type="transmembrane region" description="Helical" evidence="1">
    <location>
        <begin position="71"/>
        <end position="89"/>
    </location>
</feature>
<feature type="domain" description="EamA" evidence="2">
    <location>
        <begin position="41"/>
        <end position="116"/>
    </location>
</feature>
<accession>X1EB36</accession>
<evidence type="ECO:0000259" key="2">
    <source>
        <dbReference type="Pfam" id="PF00892"/>
    </source>
</evidence>
<organism evidence="3">
    <name type="scientific">marine sediment metagenome</name>
    <dbReference type="NCBI Taxonomy" id="412755"/>
    <lineage>
        <taxon>unclassified sequences</taxon>
        <taxon>metagenomes</taxon>
        <taxon>ecological metagenomes</taxon>
    </lineage>
</organism>
<dbReference type="GO" id="GO:0016020">
    <property type="term" value="C:membrane"/>
    <property type="evidence" value="ECO:0007669"/>
    <property type="project" value="InterPro"/>
</dbReference>
<feature type="transmembrane region" description="Helical" evidence="1">
    <location>
        <begin position="101"/>
        <end position="119"/>
    </location>
</feature>
<dbReference type="SUPFAM" id="SSF103481">
    <property type="entry name" value="Multidrug resistance efflux transporter EmrE"/>
    <property type="match status" value="1"/>
</dbReference>
<evidence type="ECO:0000256" key="1">
    <source>
        <dbReference type="SAM" id="Phobius"/>
    </source>
</evidence>
<dbReference type="EMBL" id="BARU01001259">
    <property type="protein sequence ID" value="GAH30466.1"/>
    <property type="molecule type" value="Genomic_DNA"/>
</dbReference>
<feature type="non-terminal residue" evidence="3">
    <location>
        <position position="168"/>
    </location>
</feature>
<dbReference type="Gene3D" id="1.10.3730.20">
    <property type="match status" value="1"/>
</dbReference>
<feature type="transmembrane region" description="Helical" evidence="1">
    <location>
        <begin position="139"/>
        <end position="159"/>
    </location>
</feature>
<keyword evidence="1" id="KW-0472">Membrane</keyword>
<proteinExistence type="predicted"/>
<dbReference type="InterPro" id="IPR000620">
    <property type="entry name" value="EamA_dom"/>
</dbReference>
<comment type="caution">
    <text evidence="3">The sequence shown here is derived from an EMBL/GenBank/DDBJ whole genome shotgun (WGS) entry which is preliminary data.</text>
</comment>
<dbReference type="InterPro" id="IPR037185">
    <property type="entry name" value="EmrE-like"/>
</dbReference>